<name>A0A9P9L7R4_FUSSL</name>
<evidence type="ECO:0000313" key="8">
    <source>
        <dbReference type="EMBL" id="KAH7275532.1"/>
    </source>
</evidence>
<evidence type="ECO:0000256" key="4">
    <source>
        <dbReference type="ARBA" id="ARBA00023163"/>
    </source>
</evidence>
<dbReference type="SMART" id="SM00906">
    <property type="entry name" value="Fungal_trans"/>
    <property type="match status" value="1"/>
</dbReference>
<dbReference type="PROSITE" id="PS00463">
    <property type="entry name" value="ZN2_CY6_FUNGAL_1"/>
    <property type="match status" value="2"/>
</dbReference>
<feature type="region of interest" description="Disordered" evidence="6">
    <location>
        <begin position="653"/>
        <end position="694"/>
    </location>
</feature>
<dbReference type="GO" id="GO:0005634">
    <property type="term" value="C:nucleus"/>
    <property type="evidence" value="ECO:0007669"/>
    <property type="project" value="UniProtKB-SubCell"/>
</dbReference>
<dbReference type="PANTHER" id="PTHR47338">
    <property type="entry name" value="ZN(II)2CYS6 TRANSCRIPTION FACTOR (EUROFUNG)-RELATED"/>
    <property type="match status" value="1"/>
</dbReference>
<evidence type="ECO:0000256" key="6">
    <source>
        <dbReference type="SAM" id="MobiDB-lite"/>
    </source>
</evidence>
<dbReference type="InterPro" id="IPR001138">
    <property type="entry name" value="Zn2Cys6_DnaBD"/>
</dbReference>
<dbReference type="SUPFAM" id="SSF57701">
    <property type="entry name" value="Zn2/Cys6 DNA-binding domain"/>
    <property type="match status" value="2"/>
</dbReference>
<feature type="compositionally biased region" description="Low complexity" evidence="6">
    <location>
        <begin position="653"/>
        <end position="674"/>
    </location>
</feature>
<proteinExistence type="predicted"/>
<dbReference type="Proteomes" id="UP000736672">
    <property type="component" value="Unassembled WGS sequence"/>
</dbReference>
<evidence type="ECO:0000256" key="3">
    <source>
        <dbReference type="ARBA" id="ARBA00023015"/>
    </source>
</evidence>
<dbReference type="EMBL" id="JAGTJS010000001">
    <property type="protein sequence ID" value="KAH7275532.1"/>
    <property type="molecule type" value="Genomic_DNA"/>
</dbReference>
<dbReference type="Pfam" id="PF04082">
    <property type="entry name" value="Fungal_trans"/>
    <property type="match status" value="1"/>
</dbReference>
<gene>
    <name evidence="8" type="ORF">B0J15DRAFT_17898</name>
</gene>
<feature type="domain" description="Zn(2)-C6 fungal-type" evidence="7">
    <location>
        <begin position="40"/>
        <end position="68"/>
    </location>
</feature>
<dbReference type="InterPro" id="IPR050815">
    <property type="entry name" value="TF_fung"/>
</dbReference>
<accession>A0A9P9L7R4</accession>
<comment type="subcellular location">
    <subcellularLocation>
        <location evidence="1">Nucleus</location>
    </subcellularLocation>
</comment>
<keyword evidence="4" id="KW-0804">Transcription</keyword>
<evidence type="ECO:0000259" key="7">
    <source>
        <dbReference type="PROSITE" id="PS50048"/>
    </source>
</evidence>
<feature type="domain" description="Zn(2)-C6 fungal-type" evidence="7">
    <location>
        <begin position="103"/>
        <end position="133"/>
    </location>
</feature>
<dbReference type="CDD" id="cd00067">
    <property type="entry name" value="GAL4"/>
    <property type="match status" value="2"/>
</dbReference>
<evidence type="ECO:0000313" key="9">
    <source>
        <dbReference type="Proteomes" id="UP000736672"/>
    </source>
</evidence>
<dbReference type="PROSITE" id="PS50048">
    <property type="entry name" value="ZN2_CY6_FUNGAL_2"/>
    <property type="match status" value="2"/>
</dbReference>
<evidence type="ECO:0000256" key="5">
    <source>
        <dbReference type="ARBA" id="ARBA00023242"/>
    </source>
</evidence>
<organism evidence="8 9">
    <name type="scientific">Fusarium solani</name>
    <name type="common">Filamentous fungus</name>
    <dbReference type="NCBI Taxonomy" id="169388"/>
    <lineage>
        <taxon>Eukaryota</taxon>
        <taxon>Fungi</taxon>
        <taxon>Dikarya</taxon>
        <taxon>Ascomycota</taxon>
        <taxon>Pezizomycotina</taxon>
        <taxon>Sordariomycetes</taxon>
        <taxon>Hypocreomycetidae</taxon>
        <taxon>Hypocreales</taxon>
        <taxon>Nectriaceae</taxon>
        <taxon>Fusarium</taxon>
        <taxon>Fusarium solani species complex</taxon>
    </lineage>
</organism>
<dbReference type="InterPro" id="IPR007219">
    <property type="entry name" value="XnlR_reg_dom"/>
</dbReference>
<dbReference type="GO" id="GO:0006351">
    <property type="term" value="P:DNA-templated transcription"/>
    <property type="evidence" value="ECO:0007669"/>
    <property type="project" value="InterPro"/>
</dbReference>
<protein>
    <recommendedName>
        <fullName evidence="7">Zn(2)-C6 fungal-type domain-containing protein</fullName>
    </recommendedName>
</protein>
<dbReference type="SMART" id="SM00066">
    <property type="entry name" value="GAL4"/>
    <property type="match status" value="2"/>
</dbReference>
<evidence type="ECO:0000256" key="2">
    <source>
        <dbReference type="ARBA" id="ARBA00022723"/>
    </source>
</evidence>
<dbReference type="AlphaFoldDB" id="A0A9P9L7R4"/>
<feature type="compositionally biased region" description="Polar residues" evidence="6">
    <location>
        <begin position="16"/>
        <end position="32"/>
    </location>
</feature>
<dbReference type="PANTHER" id="PTHR47338:SF7">
    <property type="entry name" value="ZN(II)2CYS6 TRANSCRIPTION FACTOR (EUROFUNG)"/>
    <property type="match status" value="1"/>
</dbReference>
<evidence type="ECO:0000256" key="1">
    <source>
        <dbReference type="ARBA" id="ARBA00004123"/>
    </source>
</evidence>
<keyword evidence="3" id="KW-0805">Transcription regulation</keyword>
<reference evidence="8" key="1">
    <citation type="journal article" date="2021" name="Nat. Commun.">
        <title>Genetic determinants of endophytism in the Arabidopsis root mycobiome.</title>
        <authorList>
            <person name="Mesny F."/>
            <person name="Miyauchi S."/>
            <person name="Thiergart T."/>
            <person name="Pickel B."/>
            <person name="Atanasova L."/>
            <person name="Karlsson M."/>
            <person name="Huettel B."/>
            <person name="Barry K.W."/>
            <person name="Haridas S."/>
            <person name="Chen C."/>
            <person name="Bauer D."/>
            <person name="Andreopoulos W."/>
            <person name="Pangilinan J."/>
            <person name="LaButti K."/>
            <person name="Riley R."/>
            <person name="Lipzen A."/>
            <person name="Clum A."/>
            <person name="Drula E."/>
            <person name="Henrissat B."/>
            <person name="Kohler A."/>
            <person name="Grigoriev I.V."/>
            <person name="Martin F.M."/>
            <person name="Hacquard S."/>
        </authorList>
    </citation>
    <scope>NUCLEOTIDE SEQUENCE</scope>
    <source>
        <strain evidence="8">FSSC 5 MPI-SDFR-AT-0091</strain>
    </source>
</reference>
<dbReference type="Pfam" id="PF00172">
    <property type="entry name" value="Zn_clus"/>
    <property type="match status" value="2"/>
</dbReference>
<keyword evidence="2" id="KW-0479">Metal-binding</keyword>
<sequence>MSREIDARAHCPPTLDQDQPMSASERSASTDAPETRPVAGCLVCRSRKVRCDKSVPSCRRCNRLGVACPGYEPDHGSMSRSEMLKSTDDIFKAAGVDKRRIGSCNECRTSKSRCTRTRPTCQRCRLRGLSCVYRGLGADKDSSVSPSDLTSRKGPDEVSGVNAGLYSEVIPEDPVLLSRLINTYFDRFHHLRCLAFIHKPSFMHSMARASVIQDYGESLLYAMCALSARCIYLDSLHASSEPNHEAGPIPGDVWAEKARKMVFDEIHLPTIHQIMTMILLCEYGLRNDQHSLVFMLCGCVFRAMRLLGLDSPPQHLQATSQLSGSLEQEINHRIVWACYTIDVLLSSGVDKNSSWREDIPQVPLPCSDKDFLLQTPSHKRFLSGIEQEDMSTFVKDLDLLPLVTVLVRLRGKVLRIIRTLPPTDTNIWDSSSPFMLLIRELDTFYESLPDRLQITELNTYIHKDQHTIGALFYLHLMYNAAIFDLTRISLAGFSFPLAAAFQHAPPEFRSQCQERCRFHAAAVSDIVRQGLTHGRVAFDDNFCADAALESSKVQIIHSATVANDDQSTEKTRQNLRMTLQLFDLVHANQDGQSTYVRTLLPLCILFGFRDIAEEWRDSQTPHRMSPEVTGTAEVHHLVSFAPFRRAQIEIKARQSASPRTVSSSAISASQPAQRANEERPPINSVDNAGPDQHLVAAPTPGPIAPHNQAMQVMAQGIDTGQMEMTDLHMVHPSMEDYIRTAGEMSDYLTWNMSELPDLSIWTDFGDQDPSSG</sequence>
<dbReference type="GO" id="GO:0003677">
    <property type="term" value="F:DNA binding"/>
    <property type="evidence" value="ECO:0007669"/>
    <property type="project" value="InterPro"/>
</dbReference>
<comment type="caution">
    <text evidence="8">The sequence shown here is derived from an EMBL/GenBank/DDBJ whole genome shotgun (WGS) entry which is preliminary data.</text>
</comment>
<dbReference type="OrthoDB" id="2563500at2759"/>
<dbReference type="GO" id="GO:0008270">
    <property type="term" value="F:zinc ion binding"/>
    <property type="evidence" value="ECO:0007669"/>
    <property type="project" value="InterPro"/>
</dbReference>
<keyword evidence="5" id="KW-0539">Nucleus</keyword>
<dbReference type="Gene3D" id="4.10.240.10">
    <property type="entry name" value="Zn(2)-C6 fungal-type DNA-binding domain"/>
    <property type="match status" value="2"/>
</dbReference>
<dbReference type="CDD" id="cd12148">
    <property type="entry name" value="fungal_TF_MHR"/>
    <property type="match status" value="1"/>
</dbReference>
<dbReference type="GO" id="GO:0000981">
    <property type="term" value="F:DNA-binding transcription factor activity, RNA polymerase II-specific"/>
    <property type="evidence" value="ECO:0007669"/>
    <property type="project" value="InterPro"/>
</dbReference>
<feature type="region of interest" description="Disordered" evidence="6">
    <location>
        <begin position="1"/>
        <end position="34"/>
    </location>
</feature>
<keyword evidence="9" id="KW-1185">Reference proteome</keyword>
<dbReference type="InterPro" id="IPR036864">
    <property type="entry name" value="Zn2-C6_fun-type_DNA-bd_sf"/>
</dbReference>